<dbReference type="EMBL" id="JACHJS010000001">
    <property type="protein sequence ID" value="MBB4966985.1"/>
    <property type="molecule type" value="Genomic_DNA"/>
</dbReference>
<evidence type="ECO:0000259" key="2">
    <source>
        <dbReference type="Pfam" id="PF00188"/>
    </source>
</evidence>
<dbReference type="PANTHER" id="PTHR31157">
    <property type="entry name" value="SCP DOMAIN-CONTAINING PROTEIN"/>
    <property type="match status" value="1"/>
</dbReference>
<dbReference type="Pfam" id="PF00188">
    <property type="entry name" value="CAP"/>
    <property type="match status" value="1"/>
</dbReference>
<dbReference type="AlphaFoldDB" id="A0A7W7T5L7"/>
<dbReference type="InterPro" id="IPR035940">
    <property type="entry name" value="CAP_sf"/>
</dbReference>
<gene>
    <name evidence="3" type="ORF">F4559_004344</name>
</gene>
<feature type="chain" id="PRO_5031484653" evidence="1">
    <location>
        <begin position="32"/>
        <end position="161"/>
    </location>
</feature>
<evidence type="ECO:0000313" key="3">
    <source>
        <dbReference type="EMBL" id="MBB4966985.1"/>
    </source>
</evidence>
<proteinExistence type="predicted"/>
<evidence type="ECO:0000313" key="4">
    <source>
        <dbReference type="Proteomes" id="UP000542674"/>
    </source>
</evidence>
<dbReference type="SUPFAM" id="SSF55797">
    <property type="entry name" value="PR-1-like"/>
    <property type="match status" value="1"/>
</dbReference>
<name>A0A7W7T5L7_9PSEU</name>
<keyword evidence="4" id="KW-1185">Reference proteome</keyword>
<reference evidence="3 4" key="1">
    <citation type="submission" date="2020-08" db="EMBL/GenBank/DDBJ databases">
        <title>Sequencing the genomes of 1000 actinobacteria strains.</title>
        <authorList>
            <person name="Klenk H.-P."/>
        </authorList>
    </citation>
    <scope>NUCLEOTIDE SEQUENCE [LARGE SCALE GENOMIC DNA]</scope>
    <source>
        <strain evidence="3 4">DSM 45084</strain>
    </source>
</reference>
<feature type="domain" description="SCP" evidence="2">
    <location>
        <begin position="42"/>
        <end position="158"/>
    </location>
</feature>
<dbReference type="InterPro" id="IPR014044">
    <property type="entry name" value="CAP_dom"/>
</dbReference>
<sequence length="161" mass="17141">MNAVARRIATVAAATGLAFAAFLTTAGAASAATTPSFETQVLTLTNKERAAAGCAALKANTQLESSAKGHNDEMAKTGKMTHTGVNGSTPGQRIDEAGYYWRMAGENVAYGQRTAEQVVRAWMKSPGHRANILNCGYKDLGVAYTTDSKKRAYWTQNFGTR</sequence>
<protein>
    <submittedName>
        <fullName evidence="3">Uncharacterized protein YkwD</fullName>
    </submittedName>
</protein>
<dbReference type="CDD" id="cd05379">
    <property type="entry name" value="CAP_bacterial"/>
    <property type="match status" value="1"/>
</dbReference>
<evidence type="ECO:0000256" key="1">
    <source>
        <dbReference type="SAM" id="SignalP"/>
    </source>
</evidence>
<organism evidence="3 4">
    <name type="scientific">Saccharothrix violaceirubra</name>
    <dbReference type="NCBI Taxonomy" id="413306"/>
    <lineage>
        <taxon>Bacteria</taxon>
        <taxon>Bacillati</taxon>
        <taxon>Actinomycetota</taxon>
        <taxon>Actinomycetes</taxon>
        <taxon>Pseudonocardiales</taxon>
        <taxon>Pseudonocardiaceae</taxon>
        <taxon>Saccharothrix</taxon>
    </lineage>
</organism>
<comment type="caution">
    <text evidence="3">The sequence shown here is derived from an EMBL/GenBank/DDBJ whole genome shotgun (WGS) entry which is preliminary data.</text>
</comment>
<accession>A0A7W7T5L7</accession>
<dbReference type="PANTHER" id="PTHR31157:SF1">
    <property type="entry name" value="SCP DOMAIN-CONTAINING PROTEIN"/>
    <property type="match status" value="1"/>
</dbReference>
<keyword evidence="1" id="KW-0732">Signal</keyword>
<dbReference type="Proteomes" id="UP000542674">
    <property type="component" value="Unassembled WGS sequence"/>
</dbReference>
<feature type="signal peptide" evidence="1">
    <location>
        <begin position="1"/>
        <end position="31"/>
    </location>
</feature>
<dbReference type="RefSeq" id="WP_184671330.1">
    <property type="nucleotide sequence ID" value="NZ_BAABAI010000037.1"/>
</dbReference>
<dbReference type="Gene3D" id="3.40.33.10">
    <property type="entry name" value="CAP"/>
    <property type="match status" value="1"/>
</dbReference>